<dbReference type="EMBL" id="JAUNZN010000005">
    <property type="protein sequence ID" value="KAK4820825.1"/>
    <property type="molecule type" value="Genomic_DNA"/>
</dbReference>
<evidence type="ECO:0000256" key="8">
    <source>
        <dbReference type="ARBA" id="ARBA00022989"/>
    </source>
</evidence>
<evidence type="ECO:0000313" key="18">
    <source>
        <dbReference type="EMBL" id="KAK4820825.1"/>
    </source>
</evidence>
<dbReference type="GO" id="GO:0033188">
    <property type="term" value="F:sphingomyelin synthase activity"/>
    <property type="evidence" value="ECO:0007669"/>
    <property type="project" value="UniProtKB-EC"/>
</dbReference>
<dbReference type="InterPro" id="IPR045221">
    <property type="entry name" value="Sphingomyelin_synth-like"/>
</dbReference>
<dbReference type="CDD" id="cd09514">
    <property type="entry name" value="SAM_SGMS1"/>
    <property type="match status" value="1"/>
</dbReference>
<comment type="caution">
    <text evidence="18">The sequence shown here is derived from an EMBL/GenBank/DDBJ whole genome shotgun (WGS) entry which is preliminary data.</text>
</comment>
<dbReference type="GO" id="GO:0006686">
    <property type="term" value="P:sphingomyelin biosynthetic process"/>
    <property type="evidence" value="ECO:0007669"/>
    <property type="project" value="TreeGrafter"/>
</dbReference>
<keyword evidence="8 16" id="KW-1133">Transmembrane helix</keyword>
<evidence type="ECO:0000256" key="10">
    <source>
        <dbReference type="ARBA" id="ARBA00023098"/>
    </source>
</evidence>
<dbReference type="PANTHER" id="PTHR21290">
    <property type="entry name" value="SPHINGOMYELIN SYNTHETASE"/>
    <property type="match status" value="1"/>
</dbReference>
<comment type="subcellular location">
    <subcellularLocation>
        <location evidence="1">Golgi apparatus membrane</location>
        <topology evidence="1">Multi-pass membrane protein</topology>
    </subcellularLocation>
</comment>
<dbReference type="AlphaFoldDB" id="A0AAN7NRX7"/>
<evidence type="ECO:0000256" key="13">
    <source>
        <dbReference type="ARBA" id="ARBA00039805"/>
    </source>
</evidence>
<dbReference type="CDD" id="cd01610">
    <property type="entry name" value="PAP2_like"/>
    <property type="match status" value="1"/>
</dbReference>
<protein>
    <recommendedName>
        <fullName evidence="13">Phosphatidylcholine:ceramide cholinephosphotransferase 1</fullName>
        <ecNumber evidence="12">2.7.8.27</ecNumber>
    </recommendedName>
    <alternativeName>
        <fullName evidence="14">Sphingomyelin synthase 1</fullName>
    </alternativeName>
</protein>
<comment type="catalytic activity">
    <reaction evidence="15">
        <text>an N-acylsphing-4-enine + a 1,2-diacyl-sn-glycero-3-phosphoethanolamine = an N-acylsphing-4-enine 1-phosphoethanolamine + a 1,2-diacyl-sn-glycerol</text>
        <dbReference type="Rhea" id="RHEA:36079"/>
        <dbReference type="ChEBI" id="CHEBI:17815"/>
        <dbReference type="ChEBI" id="CHEBI:52639"/>
        <dbReference type="ChEBI" id="CHEBI:64612"/>
        <dbReference type="ChEBI" id="CHEBI:73203"/>
    </reaction>
    <physiologicalReaction direction="left-to-right" evidence="15">
        <dbReference type="Rhea" id="RHEA:36080"/>
    </physiologicalReaction>
</comment>
<dbReference type="InterPro" id="IPR025749">
    <property type="entry name" value="Sphingomyelin_synth-like_dom"/>
</dbReference>
<dbReference type="Pfam" id="PF18016">
    <property type="entry name" value="SAM_3"/>
    <property type="match status" value="1"/>
</dbReference>
<evidence type="ECO:0000256" key="6">
    <source>
        <dbReference type="ARBA" id="ARBA00022777"/>
    </source>
</evidence>
<evidence type="ECO:0000256" key="5">
    <source>
        <dbReference type="ARBA" id="ARBA00022703"/>
    </source>
</evidence>
<dbReference type="Pfam" id="PF14360">
    <property type="entry name" value="PAP2_C"/>
    <property type="match status" value="1"/>
</dbReference>
<dbReference type="FunFam" id="1.10.150.50:FF:000040">
    <property type="entry name" value="Phosphatidylcholine:ceramide cholinephosphotransferase 1"/>
    <property type="match status" value="1"/>
</dbReference>
<evidence type="ECO:0000313" key="19">
    <source>
        <dbReference type="Proteomes" id="UP001333110"/>
    </source>
</evidence>
<feature type="transmembrane region" description="Helical" evidence="16">
    <location>
        <begin position="215"/>
        <end position="237"/>
    </location>
</feature>
<dbReference type="Proteomes" id="UP001333110">
    <property type="component" value="Unassembled WGS sequence"/>
</dbReference>
<evidence type="ECO:0000256" key="15">
    <source>
        <dbReference type="ARBA" id="ARBA00049904"/>
    </source>
</evidence>
<feature type="transmembrane region" description="Helical" evidence="16">
    <location>
        <begin position="182"/>
        <end position="203"/>
    </location>
</feature>
<dbReference type="InterPro" id="IPR013761">
    <property type="entry name" value="SAM/pointed_sf"/>
</dbReference>
<dbReference type="InterPro" id="IPR041418">
    <property type="entry name" value="SAM_3"/>
</dbReference>
<proteinExistence type="inferred from homology"/>
<dbReference type="GO" id="GO:0000139">
    <property type="term" value="C:Golgi membrane"/>
    <property type="evidence" value="ECO:0007669"/>
    <property type="project" value="UniProtKB-SubCell"/>
</dbReference>
<accession>A0AAN7NRX7</accession>
<dbReference type="GO" id="GO:0046513">
    <property type="term" value="P:ceramide biosynthetic process"/>
    <property type="evidence" value="ECO:0007669"/>
    <property type="project" value="TreeGrafter"/>
</dbReference>
<dbReference type="InterPro" id="IPR001660">
    <property type="entry name" value="SAM"/>
</dbReference>
<gene>
    <name evidence="18" type="ORF">QYF61_007219</name>
</gene>
<evidence type="ECO:0000256" key="14">
    <source>
        <dbReference type="ARBA" id="ARBA00042067"/>
    </source>
</evidence>
<feature type="domain" description="SAM" evidence="17">
    <location>
        <begin position="7"/>
        <end position="70"/>
    </location>
</feature>
<keyword evidence="19" id="KW-1185">Reference proteome</keyword>
<keyword evidence="6" id="KW-0418">Kinase</keyword>
<sequence length="674" mass="78934">MKEVVLWSPEEVTNWLTENAVPEYCEPLKSFTGQDLINLTEEDFKKTPLSRVSSDSGQRLLHMIETLKMAHHIEAHKNGHVNGHIHISVSNSTRENGFSSKMKLNGMPNGYKKEMIKIPMPEPERSQYPMEWGKTFLAFIYALFCFIFTTVTISVVHERVPPKEVQPPLPDAFFDRFDRVQWAFSICEINGMILVGLWFVQWLLLKYKSIISRRFFCIVGTLYLYRCITMYVTTLPVPGMHFKCSPKFADDTKLCGSVDLLEGRKALQRDLDRLDRWAEANCMRFNKAKCKVLHLGHSNPMQRYRLGEEWLESCLAEKDLGVFVDSRLNMSQQCAQAAKKANGILACIKNSVASRSREVIVPLYSALVRLHLEYCVQFWAPHYKRDIEVLERVQRRATKLVKGLEQKSYEERLRELGLFSLEKRRLRGDLIALYSYLKGGCREVGVGLFSQVTSDRTRGNGLKLRQGRFRLDIRKFFFTERVIKHWNRLPREVVESPSLEVFKGHLDELFGDWESHLRRIMKLIAGGGLSITGSHNMCGDYLYSGHTVILTLTYLFIKEYSPRRLWWYHWLCWALSMVGMFCILLAHDHYTVDVVVAYYITTRLFWWYHTMANQQVLKEASQTNLLARVWWYKPFQYFEKNVQGIVPRSYHWPFPWPVLHRGRQVKYSRLVNDT</sequence>
<evidence type="ECO:0000259" key="17">
    <source>
        <dbReference type="PROSITE" id="PS50105"/>
    </source>
</evidence>
<organism evidence="18 19">
    <name type="scientific">Mycteria americana</name>
    <name type="common">Wood stork</name>
    <dbReference type="NCBI Taxonomy" id="33587"/>
    <lineage>
        <taxon>Eukaryota</taxon>
        <taxon>Metazoa</taxon>
        <taxon>Chordata</taxon>
        <taxon>Craniata</taxon>
        <taxon>Vertebrata</taxon>
        <taxon>Euteleostomi</taxon>
        <taxon>Archelosauria</taxon>
        <taxon>Archosauria</taxon>
        <taxon>Dinosauria</taxon>
        <taxon>Saurischia</taxon>
        <taxon>Theropoda</taxon>
        <taxon>Coelurosauria</taxon>
        <taxon>Aves</taxon>
        <taxon>Neognathae</taxon>
        <taxon>Neoaves</taxon>
        <taxon>Aequornithes</taxon>
        <taxon>Ciconiiformes</taxon>
        <taxon>Ciconiidae</taxon>
        <taxon>Mycteria</taxon>
    </lineage>
</organism>
<evidence type="ECO:0000256" key="11">
    <source>
        <dbReference type="ARBA" id="ARBA00023136"/>
    </source>
</evidence>
<evidence type="ECO:0000256" key="16">
    <source>
        <dbReference type="SAM" id="Phobius"/>
    </source>
</evidence>
<evidence type="ECO:0000256" key="2">
    <source>
        <dbReference type="ARBA" id="ARBA00005441"/>
    </source>
</evidence>
<dbReference type="PROSITE" id="PS50105">
    <property type="entry name" value="SAM_DOMAIN"/>
    <property type="match status" value="1"/>
</dbReference>
<keyword evidence="9" id="KW-0333">Golgi apparatus</keyword>
<evidence type="ECO:0000256" key="1">
    <source>
        <dbReference type="ARBA" id="ARBA00004653"/>
    </source>
</evidence>
<keyword evidence="4 16" id="KW-0812">Transmembrane</keyword>
<dbReference type="SUPFAM" id="SSF47769">
    <property type="entry name" value="SAM/Pointed domain"/>
    <property type="match status" value="1"/>
</dbReference>
<dbReference type="PANTHER" id="PTHR21290:SF28">
    <property type="entry name" value="PHOSPHATIDYLCHOLINE:CERAMIDE CHOLINEPHOSPHOTRANSFERASE 1"/>
    <property type="match status" value="1"/>
</dbReference>
<dbReference type="EC" id="2.7.8.27" evidence="12"/>
<keyword evidence="7" id="KW-0746">Sphingolipid metabolism</keyword>
<feature type="transmembrane region" description="Helical" evidence="16">
    <location>
        <begin position="566"/>
        <end position="586"/>
    </location>
</feature>
<dbReference type="GO" id="GO:0047493">
    <property type="term" value="F:ceramide cholinephosphotransferase activity"/>
    <property type="evidence" value="ECO:0007669"/>
    <property type="project" value="TreeGrafter"/>
</dbReference>
<dbReference type="Gene3D" id="1.10.150.50">
    <property type="entry name" value="Transcription Factor, Ets-1"/>
    <property type="match status" value="1"/>
</dbReference>
<feature type="transmembrane region" description="Helical" evidence="16">
    <location>
        <begin position="135"/>
        <end position="156"/>
    </location>
</feature>
<dbReference type="GO" id="GO:0005789">
    <property type="term" value="C:endoplasmic reticulum membrane"/>
    <property type="evidence" value="ECO:0007669"/>
    <property type="project" value="TreeGrafter"/>
</dbReference>
<keyword evidence="3" id="KW-0808">Transferase</keyword>
<evidence type="ECO:0000256" key="3">
    <source>
        <dbReference type="ARBA" id="ARBA00022679"/>
    </source>
</evidence>
<dbReference type="GO" id="GO:0005886">
    <property type="term" value="C:plasma membrane"/>
    <property type="evidence" value="ECO:0007669"/>
    <property type="project" value="TreeGrafter"/>
</dbReference>
<keyword evidence="5" id="KW-0053">Apoptosis</keyword>
<evidence type="ECO:0000256" key="12">
    <source>
        <dbReference type="ARBA" id="ARBA00038996"/>
    </source>
</evidence>
<keyword evidence="10" id="KW-0443">Lipid metabolism</keyword>
<evidence type="ECO:0000256" key="4">
    <source>
        <dbReference type="ARBA" id="ARBA00022692"/>
    </source>
</evidence>
<name>A0AAN7NRX7_MYCAM</name>
<dbReference type="GO" id="GO:0016301">
    <property type="term" value="F:kinase activity"/>
    <property type="evidence" value="ECO:0007669"/>
    <property type="project" value="UniProtKB-KW"/>
</dbReference>
<reference evidence="18 19" key="1">
    <citation type="journal article" date="2023" name="J. Hered.">
        <title>Chromosome-level genome of the wood stork (Mycteria americana) provides insight into avian chromosome evolution.</title>
        <authorList>
            <person name="Flamio R. Jr."/>
            <person name="Ramstad K.M."/>
        </authorList>
    </citation>
    <scope>NUCLEOTIDE SEQUENCE [LARGE SCALE GENOMIC DNA]</scope>
    <source>
        <strain evidence="18">JAX WOST 10</strain>
    </source>
</reference>
<comment type="similarity">
    <text evidence="2">Belongs to the sphingomyelin synthase family.</text>
</comment>
<keyword evidence="11 16" id="KW-0472">Membrane</keyword>
<evidence type="ECO:0000256" key="7">
    <source>
        <dbReference type="ARBA" id="ARBA00022919"/>
    </source>
</evidence>
<dbReference type="GO" id="GO:0006915">
    <property type="term" value="P:apoptotic process"/>
    <property type="evidence" value="ECO:0007669"/>
    <property type="project" value="UniProtKB-KW"/>
</dbReference>
<evidence type="ECO:0000256" key="9">
    <source>
        <dbReference type="ARBA" id="ARBA00023034"/>
    </source>
</evidence>